<evidence type="ECO:0000259" key="2">
    <source>
        <dbReference type="Pfam" id="PF00534"/>
    </source>
</evidence>
<dbReference type="AlphaFoldDB" id="A0A951IQR8"/>
<name>A0A951IQR8_9BACT</name>
<evidence type="ECO:0000313" key="4">
    <source>
        <dbReference type="Proteomes" id="UP000727490"/>
    </source>
</evidence>
<dbReference type="Pfam" id="PF00534">
    <property type="entry name" value="Glycos_transf_1"/>
    <property type="match status" value="1"/>
</dbReference>
<dbReference type="CDD" id="cd03801">
    <property type="entry name" value="GT4_PimA-like"/>
    <property type="match status" value="1"/>
</dbReference>
<comment type="caution">
    <text evidence="3">The sequence shown here is derived from an EMBL/GenBank/DDBJ whole genome shotgun (WGS) entry which is preliminary data.</text>
</comment>
<dbReference type="EMBL" id="RPHB01000001">
    <property type="protein sequence ID" value="MBW3466365.1"/>
    <property type="molecule type" value="Genomic_DNA"/>
</dbReference>
<accession>A0A951IQR8</accession>
<keyword evidence="1" id="KW-0808">Transferase</keyword>
<dbReference type="PANTHER" id="PTHR46401:SF2">
    <property type="entry name" value="GLYCOSYLTRANSFERASE WBBK-RELATED"/>
    <property type="match status" value="1"/>
</dbReference>
<reference evidence="3 4" key="1">
    <citation type="journal article" date="2020" name="Syst. Appl. Microbiol.">
        <title>Arthrospiribacter ruber gen. nov., sp. nov., a novel bacterium isolated from Arthrospira cultures.</title>
        <authorList>
            <person name="Waleron M."/>
            <person name="Misztak A."/>
            <person name="Waleron M.M."/>
            <person name="Furmaniak M."/>
            <person name="Mrozik A."/>
            <person name="Waleron K."/>
        </authorList>
    </citation>
    <scope>NUCLEOTIDE SEQUENCE [LARGE SCALE GENOMIC DNA]</scope>
    <source>
        <strain evidence="3 4">DPMB0001</strain>
    </source>
</reference>
<dbReference type="InterPro" id="IPR001296">
    <property type="entry name" value="Glyco_trans_1"/>
</dbReference>
<dbReference type="GO" id="GO:0009103">
    <property type="term" value="P:lipopolysaccharide biosynthetic process"/>
    <property type="evidence" value="ECO:0007669"/>
    <property type="project" value="TreeGrafter"/>
</dbReference>
<dbReference type="GO" id="GO:0016757">
    <property type="term" value="F:glycosyltransferase activity"/>
    <property type="evidence" value="ECO:0007669"/>
    <property type="project" value="InterPro"/>
</dbReference>
<proteinExistence type="predicted"/>
<keyword evidence="4" id="KW-1185">Reference proteome</keyword>
<evidence type="ECO:0000256" key="1">
    <source>
        <dbReference type="ARBA" id="ARBA00022679"/>
    </source>
</evidence>
<dbReference type="PANTHER" id="PTHR46401">
    <property type="entry name" value="GLYCOSYLTRANSFERASE WBBK-RELATED"/>
    <property type="match status" value="1"/>
</dbReference>
<dbReference type="RefSeq" id="WP_219286163.1">
    <property type="nucleotide sequence ID" value="NZ_RPHB01000001.1"/>
</dbReference>
<feature type="domain" description="Glycosyl transferase family 1" evidence="2">
    <location>
        <begin position="172"/>
        <end position="321"/>
    </location>
</feature>
<sequence>MKLGSWNNRISVLIKNNPEFFDFILSPGHSIPQKNVVCIKRKWITYHPFFYNFQLGNWVAKDFIRAVQMLGKGAKSIKLVVMDDLVLCEALASLKYKMSCHVELIFSYHGHQLQLPERFGHEIDKVFFLTNLGYLESMAVNKVFSPEVFIVGNGVKSDLFFPLEANQKLHLKKEMGFEPEDELVVWMANARPAKGLHIFLKVIEKLGIMYPKLKFLIIGNTGVINTGNAKIYQIGKVSHDRLSTYLQISDYYFFTSLWKEGFGLSLVEAIKCGLKVLTSINGGIGEVIEGSKGVLKVNEPNKVQAWVESFEKLREMEHEVPSNEELNNFHNYENWELKFKSAIEA</sequence>
<dbReference type="Proteomes" id="UP000727490">
    <property type="component" value="Unassembled WGS sequence"/>
</dbReference>
<gene>
    <name evidence="3" type="ORF">EGN73_00870</name>
</gene>
<organism evidence="3 4">
    <name type="scientific">Arthrospiribacter ruber</name>
    <dbReference type="NCBI Taxonomy" id="2487934"/>
    <lineage>
        <taxon>Bacteria</taxon>
        <taxon>Pseudomonadati</taxon>
        <taxon>Bacteroidota</taxon>
        <taxon>Cytophagia</taxon>
        <taxon>Cytophagales</taxon>
        <taxon>Cyclobacteriaceae</taxon>
        <taxon>Arthrospiribacter</taxon>
    </lineage>
</organism>
<protein>
    <submittedName>
        <fullName evidence="3">Glycosyltransferase</fullName>
    </submittedName>
</protein>
<evidence type="ECO:0000313" key="3">
    <source>
        <dbReference type="EMBL" id="MBW3466365.1"/>
    </source>
</evidence>